<dbReference type="InterPro" id="IPR042099">
    <property type="entry name" value="ANL_N_sf"/>
</dbReference>
<dbReference type="PANTHER" id="PTHR45527">
    <property type="entry name" value="NONRIBOSOMAL PEPTIDE SYNTHETASE"/>
    <property type="match status" value="1"/>
</dbReference>
<dbReference type="NCBIfam" id="TIGR01733">
    <property type="entry name" value="AA-adenyl-dom"/>
    <property type="match status" value="1"/>
</dbReference>
<dbReference type="InterPro" id="IPR045851">
    <property type="entry name" value="AMP-bd_C_sf"/>
</dbReference>
<feature type="region of interest" description="Disordered" evidence="1">
    <location>
        <begin position="136"/>
        <end position="155"/>
    </location>
</feature>
<evidence type="ECO:0000259" key="3">
    <source>
        <dbReference type="Pfam" id="PF13193"/>
    </source>
</evidence>
<organism evidence="4 5">
    <name type="scientific">Syntrophus aciditrophicus (strain SB)</name>
    <dbReference type="NCBI Taxonomy" id="56780"/>
    <lineage>
        <taxon>Bacteria</taxon>
        <taxon>Pseudomonadati</taxon>
        <taxon>Thermodesulfobacteriota</taxon>
        <taxon>Syntrophia</taxon>
        <taxon>Syntrophales</taxon>
        <taxon>Syntrophaceae</taxon>
        <taxon>Syntrophus</taxon>
    </lineage>
</organism>
<dbReference type="InterPro" id="IPR000873">
    <property type="entry name" value="AMP-dep_synth/lig_dom"/>
</dbReference>
<dbReference type="Pfam" id="PF13193">
    <property type="entry name" value="AMP-binding_C"/>
    <property type="match status" value="1"/>
</dbReference>
<dbReference type="Gene3D" id="3.40.50.12780">
    <property type="entry name" value="N-terminal domain of ligase-like"/>
    <property type="match status" value="1"/>
</dbReference>
<dbReference type="STRING" id="56780.SYN_01145"/>
<evidence type="ECO:0000313" key="5">
    <source>
        <dbReference type="Proteomes" id="UP000001933"/>
    </source>
</evidence>
<dbReference type="KEGG" id="sat:SYN_01145"/>
<dbReference type="InterPro" id="IPR020845">
    <property type="entry name" value="AMP-binding_CS"/>
</dbReference>
<accession>Q2LPR6</accession>
<keyword evidence="5" id="KW-1185">Reference proteome</keyword>
<dbReference type="CDD" id="cd05930">
    <property type="entry name" value="A_NRPS"/>
    <property type="match status" value="1"/>
</dbReference>
<feature type="domain" description="AMP-dependent synthetase/ligase" evidence="2">
    <location>
        <begin position="16"/>
        <end position="385"/>
    </location>
</feature>
<dbReference type="PROSITE" id="PS00455">
    <property type="entry name" value="AMP_BINDING"/>
    <property type="match status" value="1"/>
</dbReference>
<reference evidence="4 5" key="1">
    <citation type="journal article" date="2007" name="Proc. Natl. Acad. Sci. U.S.A.">
        <title>The genome of Syntrophus aciditrophicus: life at the thermodynamic limit of microbial growth.</title>
        <authorList>
            <person name="McInerney M.J."/>
            <person name="Rohlin L."/>
            <person name="Mouttaki H."/>
            <person name="Kim U."/>
            <person name="Krupp R.S."/>
            <person name="Rios-Hernandez L."/>
            <person name="Sieber J."/>
            <person name="Struchtemeyer C.G."/>
            <person name="Bhattacharyya A."/>
            <person name="Campbell J.W."/>
            <person name="Gunsalus R.P."/>
        </authorList>
    </citation>
    <scope>NUCLEOTIDE SEQUENCE [LARGE SCALE GENOMIC DNA]</scope>
    <source>
        <strain evidence="4 5">SB</strain>
    </source>
</reference>
<sequence length="532" mass="59403">MPNHLLHHQLTNTSWRCPEKEAVIAVDRSISYQELEERSNQLASVLMRAGVQKGDRVGIFLPKSIESLISLFAILKNGSTYVPIDPRLPSGRIEYILQNCDIACMISSSATLKKVLADLSDDLALKKVILTDWDGDENEKPEGHPQFIPWTSIRDEDGQRNPGPDIADVNPAYILYTSGSTGTPKGVAISHLNSLTFVNMAAEYFGIDTPDRLASFAPLHFDLSIFDIFTAVRQGASIVLVPEFYSTFPIRLAEYIDKQRVTVWNSVSSVLIMLVDMGKLEKCGFETLRLIHFSGDILPPRYLRELKSHMKNADFYNIYGQTEANSSMCYHIGAVPPGDHWKIPIGKPFPNFEVFAVNEDGRKISSPGQEGELYVKSSTVAVGYWNDGERTKERFTSNPLDPADASRCYKTGDIVKLDDKGNFVFVGRKDSMVKSRGYRIELNEIEIILNGHPLVRQAVAVAAPDEKIGHLVVGFASLVEGESLSEIDLLRYCQDRLPKYMVPESIHFLKRLPTTSSGKVDRKAMEKEALEG</sequence>
<evidence type="ECO:0000256" key="1">
    <source>
        <dbReference type="SAM" id="MobiDB-lite"/>
    </source>
</evidence>
<dbReference type="GO" id="GO:0016874">
    <property type="term" value="F:ligase activity"/>
    <property type="evidence" value="ECO:0007669"/>
    <property type="project" value="UniProtKB-KW"/>
</dbReference>
<dbReference type="EMBL" id="CP000252">
    <property type="protein sequence ID" value="ABC76261.1"/>
    <property type="molecule type" value="Genomic_DNA"/>
</dbReference>
<dbReference type="Gene3D" id="3.30.300.30">
    <property type="match status" value="1"/>
</dbReference>
<evidence type="ECO:0000313" key="4">
    <source>
        <dbReference type="EMBL" id="ABC76261.1"/>
    </source>
</evidence>
<feature type="domain" description="AMP-binding enzyme C-terminal" evidence="3">
    <location>
        <begin position="444"/>
        <end position="519"/>
    </location>
</feature>
<dbReference type="OrthoDB" id="9799237at2"/>
<dbReference type="eggNOG" id="COG1020">
    <property type="taxonomic scope" value="Bacteria"/>
</dbReference>
<dbReference type="GO" id="GO:0044550">
    <property type="term" value="P:secondary metabolite biosynthetic process"/>
    <property type="evidence" value="ECO:0007669"/>
    <property type="project" value="TreeGrafter"/>
</dbReference>
<dbReference type="SUPFAM" id="SSF56801">
    <property type="entry name" value="Acetyl-CoA synthetase-like"/>
    <property type="match status" value="1"/>
</dbReference>
<protein>
    <submittedName>
        <fullName evidence="4">Fatty acid-CoA ligase</fullName>
    </submittedName>
</protein>
<name>Q2LPR6_SYNAS</name>
<dbReference type="GO" id="GO:0005737">
    <property type="term" value="C:cytoplasm"/>
    <property type="evidence" value="ECO:0007669"/>
    <property type="project" value="TreeGrafter"/>
</dbReference>
<dbReference type="GO" id="GO:0043041">
    <property type="term" value="P:amino acid activation for nonribosomal peptide biosynthetic process"/>
    <property type="evidence" value="ECO:0007669"/>
    <property type="project" value="TreeGrafter"/>
</dbReference>
<dbReference type="RefSeq" id="WP_011416295.1">
    <property type="nucleotide sequence ID" value="NC_007759.1"/>
</dbReference>
<keyword evidence="4" id="KW-0436">Ligase</keyword>
<dbReference type="GO" id="GO:0031177">
    <property type="term" value="F:phosphopantetheine binding"/>
    <property type="evidence" value="ECO:0007669"/>
    <property type="project" value="TreeGrafter"/>
</dbReference>
<evidence type="ECO:0000259" key="2">
    <source>
        <dbReference type="Pfam" id="PF00501"/>
    </source>
</evidence>
<dbReference type="HOGENOM" id="CLU_000022_2_12_7"/>
<dbReference type="PANTHER" id="PTHR45527:SF1">
    <property type="entry name" value="FATTY ACID SYNTHASE"/>
    <property type="match status" value="1"/>
</dbReference>
<dbReference type="InParanoid" id="Q2LPR6"/>
<gene>
    <name evidence="4" type="ORF">SYN_01145</name>
</gene>
<dbReference type="InterPro" id="IPR010071">
    <property type="entry name" value="AA_adenyl_dom"/>
</dbReference>
<dbReference type="AlphaFoldDB" id="Q2LPR6"/>
<proteinExistence type="predicted"/>
<dbReference type="Pfam" id="PF00501">
    <property type="entry name" value="AMP-binding"/>
    <property type="match status" value="1"/>
</dbReference>
<dbReference type="InterPro" id="IPR025110">
    <property type="entry name" value="AMP-bd_C"/>
</dbReference>
<dbReference type="Proteomes" id="UP000001933">
    <property type="component" value="Chromosome"/>
</dbReference>